<reference evidence="1" key="2">
    <citation type="submission" date="2023-06" db="EMBL/GenBank/DDBJ databases">
        <authorList>
            <consortium name="Lawrence Berkeley National Laboratory"/>
            <person name="Mondo S.J."/>
            <person name="Hensen N."/>
            <person name="Bonometti L."/>
            <person name="Westerberg I."/>
            <person name="Brannstrom I.O."/>
            <person name="Guillou S."/>
            <person name="Cros-Aarteil S."/>
            <person name="Calhoun S."/>
            <person name="Haridas S."/>
            <person name="Kuo A."/>
            <person name="Pangilinan J."/>
            <person name="Riley R."/>
            <person name="Labutti K."/>
            <person name="Andreopoulos B."/>
            <person name="Lipzen A."/>
            <person name="Chen C."/>
            <person name="Yanf M."/>
            <person name="Daum C."/>
            <person name="Ng V."/>
            <person name="Clum A."/>
            <person name="Steindorff A."/>
            <person name="Ohm R."/>
            <person name="Martin F."/>
            <person name="Silar P."/>
            <person name="Natvig D."/>
            <person name="Lalanne C."/>
            <person name="Gautier V."/>
            <person name="Ament-Velasquez S.L."/>
            <person name="Kruys A."/>
            <person name="Hutchinson M.I."/>
            <person name="Powell A.J."/>
            <person name="Barry K."/>
            <person name="Miller A.N."/>
            <person name="Grigoriev I.V."/>
            <person name="Debuchy R."/>
            <person name="Gladieux P."/>
            <person name="Thoren M.H."/>
            <person name="Johannesson H."/>
        </authorList>
    </citation>
    <scope>NUCLEOTIDE SEQUENCE</scope>
    <source>
        <strain evidence="1">CBS 626.80</strain>
    </source>
</reference>
<name>A0AAN6NZI8_9PEZI</name>
<comment type="caution">
    <text evidence="1">The sequence shown here is derived from an EMBL/GenBank/DDBJ whole genome shotgun (WGS) entry which is preliminary data.</text>
</comment>
<accession>A0AAN6NZI8</accession>
<sequence length="206" mass="23944">MTGYWSVKMVVSFQTLARGKREVGRFREYVKSNLPPRWHGTCIGCGIKEFIPLLVGVAAEAERWKGKHEIQFRSVTGKFLDKIIALGQLIQRHLCCCGAKEMATYVNLVGLRAKQPKYETMGWWFVAVQHGGARETCSARRREQGSRWLFVVVQDEKQEEDRRQPAVDEITNDFGPMEFQKRRRLPPQGLKEVWRAWRAWRACTVM</sequence>
<dbReference type="AlphaFoldDB" id="A0AAN6NZI8"/>
<proteinExistence type="predicted"/>
<keyword evidence="2" id="KW-1185">Reference proteome</keyword>
<evidence type="ECO:0000313" key="1">
    <source>
        <dbReference type="EMBL" id="KAK3954954.1"/>
    </source>
</evidence>
<dbReference type="EMBL" id="MU859082">
    <property type="protein sequence ID" value="KAK3954954.1"/>
    <property type="molecule type" value="Genomic_DNA"/>
</dbReference>
<gene>
    <name evidence="1" type="ORF">QBC32DRAFT_381919</name>
</gene>
<dbReference type="Proteomes" id="UP001303222">
    <property type="component" value="Unassembled WGS sequence"/>
</dbReference>
<evidence type="ECO:0000313" key="2">
    <source>
        <dbReference type="Proteomes" id="UP001303222"/>
    </source>
</evidence>
<organism evidence="1 2">
    <name type="scientific">Pseudoneurospora amorphoporcata</name>
    <dbReference type="NCBI Taxonomy" id="241081"/>
    <lineage>
        <taxon>Eukaryota</taxon>
        <taxon>Fungi</taxon>
        <taxon>Dikarya</taxon>
        <taxon>Ascomycota</taxon>
        <taxon>Pezizomycotina</taxon>
        <taxon>Sordariomycetes</taxon>
        <taxon>Sordariomycetidae</taxon>
        <taxon>Sordariales</taxon>
        <taxon>Sordariaceae</taxon>
        <taxon>Pseudoneurospora</taxon>
    </lineage>
</organism>
<reference evidence="1" key="1">
    <citation type="journal article" date="2023" name="Mol. Phylogenet. Evol.">
        <title>Genome-scale phylogeny and comparative genomics of the fungal order Sordariales.</title>
        <authorList>
            <person name="Hensen N."/>
            <person name="Bonometti L."/>
            <person name="Westerberg I."/>
            <person name="Brannstrom I.O."/>
            <person name="Guillou S."/>
            <person name="Cros-Aarteil S."/>
            <person name="Calhoun S."/>
            <person name="Haridas S."/>
            <person name="Kuo A."/>
            <person name="Mondo S."/>
            <person name="Pangilinan J."/>
            <person name="Riley R."/>
            <person name="LaButti K."/>
            <person name="Andreopoulos B."/>
            <person name="Lipzen A."/>
            <person name="Chen C."/>
            <person name="Yan M."/>
            <person name="Daum C."/>
            <person name="Ng V."/>
            <person name="Clum A."/>
            <person name="Steindorff A."/>
            <person name="Ohm R.A."/>
            <person name="Martin F."/>
            <person name="Silar P."/>
            <person name="Natvig D.O."/>
            <person name="Lalanne C."/>
            <person name="Gautier V."/>
            <person name="Ament-Velasquez S.L."/>
            <person name="Kruys A."/>
            <person name="Hutchinson M.I."/>
            <person name="Powell A.J."/>
            <person name="Barry K."/>
            <person name="Miller A.N."/>
            <person name="Grigoriev I.V."/>
            <person name="Debuchy R."/>
            <person name="Gladieux P."/>
            <person name="Hiltunen Thoren M."/>
            <person name="Johannesson H."/>
        </authorList>
    </citation>
    <scope>NUCLEOTIDE SEQUENCE</scope>
    <source>
        <strain evidence="1">CBS 626.80</strain>
    </source>
</reference>
<protein>
    <submittedName>
        <fullName evidence="1">Uncharacterized protein</fullName>
    </submittedName>
</protein>